<dbReference type="InterPro" id="IPR052618">
    <property type="entry name" value="ComplexI_NDUFA12"/>
</dbReference>
<dbReference type="GO" id="GO:0005739">
    <property type="term" value="C:mitochondrion"/>
    <property type="evidence" value="ECO:0007669"/>
    <property type="project" value="TreeGrafter"/>
</dbReference>
<dbReference type="OrthoDB" id="10255576at2759"/>
<protein>
    <recommendedName>
        <fullName evidence="6">NADH dehydrogenase [ubiquinone] 1 alpha subcomplex subunit</fullName>
    </recommendedName>
</protein>
<dbReference type="GeneID" id="28728061"/>
<dbReference type="InterPro" id="IPR007763">
    <property type="entry name" value="NDUFA12"/>
</dbReference>
<evidence type="ECO:0000256" key="1">
    <source>
        <dbReference type="ARBA" id="ARBA00007355"/>
    </source>
</evidence>
<dbReference type="PANTHER" id="PTHR32470">
    <property type="entry name" value="ADH DEHYDROGENASE [UBIQUINONE] 1 ALPHA SUBCOMPLEX ASSEMBLY FACTOR 2"/>
    <property type="match status" value="1"/>
</dbReference>
<dbReference type="Pfam" id="PF05071">
    <property type="entry name" value="NDUFA12"/>
    <property type="match status" value="1"/>
</dbReference>
<comment type="similarity">
    <text evidence="1">Belongs to the complex I NDUFA12 subunit family.</text>
</comment>
<evidence type="ECO:0000256" key="2">
    <source>
        <dbReference type="SAM" id="Coils"/>
    </source>
</evidence>
<name>A0A0M8MRU7_9BASI</name>
<dbReference type="VEuPathDB" id="FungiDB:Malapachy_1684"/>
<dbReference type="Proteomes" id="UP000037751">
    <property type="component" value="Unassembled WGS sequence"/>
</dbReference>
<reference evidence="4 5" key="1">
    <citation type="submission" date="2015-07" db="EMBL/GenBank/DDBJ databases">
        <title>Draft Genome Sequence of Malassezia furfur CBS1878 and Malassezia pachydermatis CBS1879.</title>
        <authorList>
            <person name="Triana S."/>
            <person name="Ohm R."/>
            <person name="Gonzalez A."/>
            <person name="DeCock H."/>
            <person name="Restrepo S."/>
            <person name="Celis A."/>
        </authorList>
    </citation>
    <scope>NUCLEOTIDE SEQUENCE [LARGE SCALE GENOMIC DNA]</scope>
    <source>
        <strain evidence="4 5">CBS 1879</strain>
    </source>
</reference>
<dbReference type="GO" id="GO:0032981">
    <property type="term" value="P:mitochondrial respiratory chain complex I assembly"/>
    <property type="evidence" value="ECO:0007669"/>
    <property type="project" value="TreeGrafter"/>
</dbReference>
<keyword evidence="5" id="KW-1185">Reference proteome</keyword>
<dbReference type="GO" id="GO:0045271">
    <property type="term" value="C:respiratory chain complex I"/>
    <property type="evidence" value="ECO:0007669"/>
    <property type="project" value="InterPro"/>
</dbReference>
<dbReference type="PANTHER" id="PTHR32470:SF2">
    <property type="entry name" value="NADH DEHYDROGENASE [UBIQUINONE] 1 ALPHA SUBCOMPLEX ASSEMBLY FACTOR 2"/>
    <property type="match status" value="1"/>
</dbReference>
<evidence type="ECO:0000313" key="4">
    <source>
        <dbReference type="EMBL" id="KOS13064.1"/>
    </source>
</evidence>
<evidence type="ECO:0008006" key="6">
    <source>
        <dbReference type="Google" id="ProtNLM"/>
    </source>
</evidence>
<keyword evidence="2" id="KW-0175">Coiled coil</keyword>
<feature type="coiled-coil region" evidence="2">
    <location>
        <begin position="115"/>
        <end position="163"/>
    </location>
</feature>
<evidence type="ECO:0000256" key="3">
    <source>
        <dbReference type="SAM" id="MobiDB-lite"/>
    </source>
</evidence>
<accession>A0A0M8MRU7</accession>
<dbReference type="RefSeq" id="XP_017990696.1">
    <property type="nucleotide sequence ID" value="XM_018136186.1"/>
</dbReference>
<feature type="region of interest" description="Disordered" evidence="3">
    <location>
        <begin position="163"/>
        <end position="191"/>
    </location>
</feature>
<proteinExistence type="inferred from homology"/>
<comment type="caution">
    <text evidence="4">The sequence shown here is derived from an EMBL/GenBank/DDBJ whole genome shotgun (WGS) entry which is preliminary data.</text>
</comment>
<dbReference type="STRING" id="77020.A0A0M8MRU7"/>
<dbReference type="AlphaFoldDB" id="A0A0M8MRU7"/>
<gene>
    <name evidence="4" type="ORF">Malapachy_1684</name>
</gene>
<sequence length="191" mass="22454">MTQAGRTSVASLVPWSLAMSSSSIWQTVSRVLRIGKARYIVGRDLENNVYYELPSLQGANDPNRTRRVVKWNSWKYPSDYNPKDMPIQWDAWMRHTRHTPPTIEELLRDKERIEMVRHNARVLEMRDQAAKEQEEAMRLMDHADALRQQADREMRQAAFYRERERVAQRTDAPSESETVEQAVFKPSPRRG</sequence>
<organism evidence="4 5">
    <name type="scientific">Malassezia pachydermatis</name>
    <dbReference type="NCBI Taxonomy" id="77020"/>
    <lineage>
        <taxon>Eukaryota</taxon>
        <taxon>Fungi</taxon>
        <taxon>Dikarya</taxon>
        <taxon>Basidiomycota</taxon>
        <taxon>Ustilaginomycotina</taxon>
        <taxon>Malasseziomycetes</taxon>
        <taxon>Malasseziales</taxon>
        <taxon>Malasseziaceae</taxon>
        <taxon>Malassezia</taxon>
    </lineage>
</organism>
<dbReference type="EMBL" id="LGAV01000007">
    <property type="protein sequence ID" value="KOS13064.1"/>
    <property type="molecule type" value="Genomic_DNA"/>
</dbReference>
<evidence type="ECO:0000313" key="5">
    <source>
        <dbReference type="Proteomes" id="UP000037751"/>
    </source>
</evidence>